<dbReference type="OrthoDB" id="2313610at2759"/>
<protein>
    <recommendedName>
        <fullName evidence="3">F-box domain-containing protein</fullName>
    </recommendedName>
</protein>
<dbReference type="AlphaFoldDB" id="A0A397ST75"/>
<dbReference type="Proteomes" id="UP000265703">
    <property type="component" value="Unassembled WGS sequence"/>
</dbReference>
<name>A0A397ST75_9GLOM</name>
<keyword evidence="2" id="KW-1185">Reference proteome</keyword>
<gene>
    <name evidence="1" type="ORF">C1645_739039</name>
</gene>
<evidence type="ECO:0000313" key="2">
    <source>
        <dbReference type="Proteomes" id="UP000265703"/>
    </source>
</evidence>
<evidence type="ECO:0000313" key="1">
    <source>
        <dbReference type="EMBL" id="RIA88922.1"/>
    </source>
</evidence>
<comment type="caution">
    <text evidence="1">The sequence shown here is derived from an EMBL/GenBank/DDBJ whole genome shotgun (WGS) entry which is preliminary data.</text>
</comment>
<dbReference type="STRING" id="658196.A0A397ST75"/>
<reference evidence="1 2" key="1">
    <citation type="submission" date="2018-06" db="EMBL/GenBank/DDBJ databases">
        <title>Comparative genomics reveals the genomic features of Rhizophagus irregularis, R. cerebriforme, R. diaphanum and Gigaspora rosea, and their symbiotic lifestyle signature.</title>
        <authorList>
            <person name="Morin E."/>
            <person name="San Clemente H."/>
            <person name="Chen E.C.H."/>
            <person name="De La Providencia I."/>
            <person name="Hainaut M."/>
            <person name="Kuo A."/>
            <person name="Kohler A."/>
            <person name="Murat C."/>
            <person name="Tang N."/>
            <person name="Roy S."/>
            <person name="Loubradou J."/>
            <person name="Henrissat B."/>
            <person name="Grigoriev I.V."/>
            <person name="Corradi N."/>
            <person name="Roux C."/>
            <person name="Martin F.M."/>
        </authorList>
    </citation>
    <scope>NUCLEOTIDE SEQUENCE [LARGE SCALE GENOMIC DNA]</scope>
    <source>
        <strain evidence="1 2">DAOM 227022</strain>
    </source>
</reference>
<evidence type="ECO:0008006" key="3">
    <source>
        <dbReference type="Google" id="ProtNLM"/>
    </source>
</evidence>
<dbReference type="SUPFAM" id="SSF52047">
    <property type="entry name" value="RNI-like"/>
    <property type="match status" value="1"/>
</dbReference>
<sequence length="197" mass="23089">MFLDHNLQESLTLAKLEHAICIISFVALFLNLQEIKFLFLGEANLEGFEKLQYVTFPKLQILNIPCQCPKHEYLIRFLENNGKNLKEFYTSENNNALTLSIAKLCPNLKNLFIIFNEDELNILKTIFGSCQYLESISFWCGKRFLDEKELLETVAKFSPKNFYELKIYNCSHSELLPEELESFFISWESRTPKSHLI</sequence>
<proteinExistence type="predicted"/>
<dbReference type="EMBL" id="QKYT01000240">
    <property type="protein sequence ID" value="RIA88922.1"/>
    <property type="molecule type" value="Genomic_DNA"/>
</dbReference>
<accession>A0A397ST75</accession>
<dbReference type="InterPro" id="IPR032675">
    <property type="entry name" value="LRR_dom_sf"/>
</dbReference>
<organism evidence="1 2">
    <name type="scientific">Glomus cerebriforme</name>
    <dbReference type="NCBI Taxonomy" id="658196"/>
    <lineage>
        <taxon>Eukaryota</taxon>
        <taxon>Fungi</taxon>
        <taxon>Fungi incertae sedis</taxon>
        <taxon>Mucoromycota</taxon>
        <taxon>Glomeromycotina</taxon>
        <taxon>Glomeromycetes</taxon>
        <taxon>Glomerales</taxon>
        <taxon>Glomeraceae</taxon>
        <taxon>Glomus</taxon>
    </lineage>
</organism>
<dbReference type="Gene3D" id="3.80.10.10">
    <property type="entry name" value="Ribonuclease Inhibitor"/>
    <property type="match status" value="1"/>
</dbReference>